<evidence type="ECO:0000256" key="2">
    <source>
        <dbReference type="PROSITE-ProRule" id="PRU10038"/>
    </source>
</evidence>
<reference evidence="4" key="1">
    <citation type="submission" date="2020-03" db="EMBL/GenBank/DDBJ databases">
        <title>A high-quality chromosome-level genome assembly of a woody plant with both climbing and erect habits, Rhamnella rubrinervis.</title>
        <authorList>
            <person name="Lu Z."/>
            <person name="Yang Y."/>
            <person name="Zhu X."/>
            <person name="Sun Y."/>
        </authorList>
    </citation>
    <scope>NUCLEOTIDE SEQUENCE</scope>
    <source>
        <strain evidence="4">BYM</strain>
        <tissue evidence="4">Leaf</tissue>
    </source>
</reference>
<dbReference type="InterPro" id="IPR050466">
    <property type="entry name" value="Carboxylest/Gibb_receptor"/>
</dbReference>
<dbReference type="PANTHER" id="PTHR23024:SF429">
    <property type="entry name" value="ALPHA_BETA HYDROLASE FOLD PROTEIN"/>
    <property type="match status" value="1"/>
</dbReference>
<keyword evidence="5" id="KW-1185">Reference proteome</keyword>
<gene>
    <name evidence="4" type="ORF">FNV43_RR22467</name>
</gene>
<feature type="active site" evidence="2">
    <location>
        <position position="166"/>
    </location>
</feature>
<dbReference type="PANTHER" id="PTHR23024">
    <property type="entry name" value="ARYLACETAMIDE DEACETYLASE"/>
    <property type="match status" value="1"/>
</dbReference>
<dbReference type="AlphaFoldDB" id="A0A8K0DW89"/>
<comment type="caution">
    <text evidence="4">The sequence shown here is derived from an EMBL/GenBank/DDBJ whole genome shotgun (WGS) entry which is preliminary data.</text>
</comment>
<proteinExistence type="inferred from homology"/>
<organism evidence="4 5">
    <name type="scientific">Rhamnella rubrinervis</name>
    <dbReference type="NCBI Taxonomy" id="2594499"/>
    <lineage>
        <taxon>Eukaryota</taxon>
        <taxon>Viridiplantae</taxon>
        <taxon>Streptophyta</taxon>
        <taxon>Embryophyta</taxon>
        <taxon>Tracheophyta</taxon>
        <taxon>Spermatophyta</taxon>
        <taxon>Magnoliopsida</taxon>
        <taxon>eudicotyledons</taxon>
        <taxon>Gunneridae</taxon>
        <taxon>Pentapetalae</taxon>
        <taxon>rosids</taxon>
        <taxon>fabids</taxon>
        <taxon>Rosales</taxon>
        <taxon>Rhamnaceae</taxon>
        <taxon>rhamnoid group</taxon>
        <taxon>Rhamneae</taxon>
        <taxon>Rhamnella</taxon>
    </lineage>
</organism>
<evidence type="ECO:0000313" key="4">
    <source>
        <dbReference type="EMBL" id="KAF3435378.1"/>
    </source>
</evidence>
<dbReference type="Pfam" id="PF07859">
    <property type="entry name" value="Abhydrolase_3"/>
    <property type="match status" value="1"/>
</dbReference>
<evidence type="ECO:0000259" key="3">
    <source>
        <dbReference type="Pfam" id="PF07859"/>
    </source>
</evidence>
<dbReference type="EMBL" id="VOIH02000010">
    <property type="protein sequence ID" value="KAF3435378.1"/>
    <property type="molecule type" value="Genomic_DNA"/>
</dbReference>
<dbReference type="SUPFAM" id="SSF53474">
    <property type="entry name" value="alpha/beta-Hydrolases"/>
    <property type="match status" value="1"/>
</dbReference>
<protein>
    <recommendedName>
        <fullName evidence="3">Alpha/beta hydrolase fold-3 domain-containing protein</fullName>
    </recommendedName>
</protein>
<dbReference type="OrthoDB" id="408631at2759"/>
<comment type="similarity">
    <text evidence="1">Belongs to the 'GDXG' lipolytic enzyme family.</text>
</comment>
<evidence type="ECO:0000256" key="1">
    <source>
        <dbReference type="ARBA" id="ARBA00010515"/>
    </source>
</evidence>
<dbReference type="InterPro" id="IPR033140">
    <property type="entry name" value="Lipase_GDXG_put_SER_AS"/>
</dbReference>
<dbReference type="Gene3D" id="3.40.50.1820">
    <property type="entry name" value="alpha/beta hydrolase"/>
    <property type="match status" value="1"/>
</dbReference>
<dbReference type="PROSITE" id="PS01174">
    <property type="entry name" value="LIPASE_GDXG_SER"/>
    <property type="match status" value="1"/>
</dbReference>
<dbReference type="GO" id="GO:0016787">
    <property type="term" value="F:hydrolase activity"/>
    <property type="evidence" value="ECO:0007669"/>
    <property type="project" value="InterPro"/>
</dbReference>
<dbReference type="InterPro" id="IPR029058">
    <property type="entry name" value="AB_hydrolase_fold"/>
</dbReference>
<accession>A0A8K0DW89</accession>
<feature type="domain" description="Alpha/beta hydrolase fold-3" evidence="3">
    <location>
        <begin position="78"/>
        <end position="284"/>
    </location>
</feature>
<dbReference type="Proteomes" id="UP000796880">
    <property type="component" value="Unassembled WGS sequence"/>
</dbReference>
<sequence>MDNTTTTDEVAIDFLPLFRIYKDGRIHRFTGTDVHPPSTNPDTGVQSKDVVVSSETGLSGRLFLPRITDSTAGKLPFLLFIHGGAFVIESAFSPAYHNHVAALAAEANVVAFSVDYRRAPEHHLPIAYDDTWDALQWAISHSGGDGPEEWLNRHADFRRVYVAGDSAGANIAHNVVVRAGVDGLINGANITGMVLFHPYFDHGEVNKLLDIVFPKRSRPMDPRVNPGSDPNQLAKLACEKVLIFVAQKDFLRDRGLSYYEALKTSGWGGSVELADTEDEGHVFHLHNPGCDRALALMEDGFLFKHD</sequence>
<evidence type="ECO:0000313" key="5">
    <source>
        <dbReference type="Proteomes" id="UP000796880"/>
    </source>
</evidence>
<name>A0A8K0DW89_9ROSA</name>
<dbReference type="InterPro" id="IPR013094">
    <property type="entry name" value="AB_hydrolase_3"/>
</dbReference>